<proteinExistence type="predicted"/>
<organism evidence="1 2">
    <name type="scientific">Mesorhizobium jarvisii</name>
    <dbReference type="NCBI Taxonomy" id="1777867"/>
    <lineage>
        <taxon>Bacteria</taxon>
        <taxon>Pseudomonadati</taxon>
        <taxon>Pseudomonadota</taxon>
        <taxon>Alphaproteobacteria</taxon>
        <taxon>Hyphomicrobiales</taxon>
        <taxon>Phyllobacteriaceae</taxon>
        <taxon>Mesorhizobium</taxon>
    </lineage>
</organism>
<name>A0A6M7TMC8_9HYPH</name>
<evidence type="ECO:0000313" key="2">
    <source>
        <dbReference type="Proteomes" id="UP000275530"/>
    </source>
</evidence>
<evidence type="ECO:0000313" key="1">
    <source>
        <dbReference type="EMBL" id="RJT37923.1"/>
    </source>
</evidence>
<dbReference type="EMBL" id="QZXA01000001">
    <property type="protein sequence ID" value="RJT37923.1"/>
    <property type="molecule type" value="Genomic_DNA"/>
</dbReference>
<gene>
    <name evidence="1" type="ORF">D3242_01355</name>
</gene>
<dbReference type="Proteomes" id="UP000275530">
    <property type="component" value="Unassembled WGS sequence"/>
</dbReference>
<protein>
    <submittedName>
        <fullName evidence="1">Uncharacterized protein</fullName>
    </submittedName>
</protein>
<dbReference type="RefSeq" id="WP_064983152.1">
    <property type="nucleotide sequence ID" value="NZ_CP033507.1"/>
</dbReference>
<reference evidence="1 2" key="1">
    <citation type="submission" date="2018-09" db="EMBL/GenBank/DDBJ databases">
        <title>Mesorhizobium carmichaelinearum sp. nov. isolated from Carmichaelinea spp. root nodules in New Zealand.</title>
        <authorList>
            <person name="De Meyer S.E."/>
        </authorList>
    </citation>
    <scope>NUCLEOTIDE SEQUENCE [LARGE SCALE GENOMIC DNA]</scope>
    <source>
        <strain evidence="1 2">LMG 28313</strain>
    </source>
</reference>
<keyword evidence="2" id="KW-1185">Reference proteome</keyword>
<comment type="caution">
    <text evidence="1">The sequence shown here is derived from an EMBL/GenBank/DDBJ whole genome shotgun (WGS) entry which is preliminary data.</text>
</comment>
<dbReference type="AlphaFoldDB" id="A0A6M7TMC8"/>
<accession>A0A6M7TMC8</accession>
<sequence length="148" mass="16960">MIDPRVTALCQEFGIEIVPANRYPDIGQTRAVASIHRIIERFGMHHARAVMRTLAETANNKALLDESGLWAASDLLRAYAKVYHERPTDWFEVWDAAPVGELQFVAQQLRGFVKIRPALAGMVQERLYKRFGKWADQPDLLDDRRRTA</sequence>